<keyword evidence="10" id="KW-1133">Transmembrane helix</keyword>
<dbReference type="SMART" id="SM00091">
    <property type="entry name" value="PAS"/>
    <property type="match status" value="3"/>
</dbReference>
<dbReference type="SMART" id="SM00065">
    <property type="entry name" value="GAF"/>
    <property type="match status" value="1"/>
</dbReference>
<dbReference type="RefSeq" id="WP_267539809.1">
    <property type="nucleotide sequence ID" value="NZ_JAPNKA010000001.1"/>
</dbReference>
<keyword evidence="18" id="KW-1185">Reference proteome</keyword>
<dbReference type="InterPro" id="IPR000014">
    <property type="entry name" value="PAS"/>
</dbReference>
<feature type="domain" description="PAC" evidence="16">
    <location>
        <begin position="226"/>
        <end position="277"/>
    </location>
</feature>
<evidence type="ECO:0000256" key="5">
    <source>
        <dbReference type="ARBA" id="ARBA00022679"/>
    </source>
</evidence>
<accession>A0ABT4AK13</accession>
<dbReference type="SUPFAM" id="SSF55785">
    <property type="entry name" value="PYP-like sensor domain (PAS domain)"/>
    <property type="match status" value="3"/>
</dbReference>
<keyword evidence="11" id="KW-0902">Two-component regulatory system</keyword>
<dbReference type="Gene3D" id="3.30.565.10">
    <property type="entry name" value="Histidine kinase-like ATPase, C-terminal domain"/>
    <property type="match status" value="1"/>
</dbReference>
<feature type="domain" description="PAC" evidence="16">
    <location>
        <begin position="353"/>
        <end position="405"/>
    </location>
</feature>
<dbReference type="PROSITE" id="PS50112">
    <property type="entry name" value="PAS"/>
    <property type="match status" value="3"/>
</dbReference>
<reference evidence="17 18" key="1">
    <citation type="submission" date="2022-11" db="EMBL/GenBank/DDBJ databases">
        <title>Minimal conservation of predation-associated metabolite biosynthetic gene clusters underscores biosynthetic potential of Myxococcota including descriptions for ten novel species: Archangium lansinium sp. nov., Myxococcus landrumus sp. nov., Nannocystis bai.</title>
        <authorList>
            <person name="Ahearne A."/>
            <person name="Stevens C."/>
            <person name="Phillips K."/>
        </authorList>
    </citation>
    <scope>NUCLEOTIDE SEQUENCE [LARGE SCALE GENOMIC DNA]</scope>
    <source>
        <strain evidence="17 18">MIWBW</strain>
    </source>
</reference>
<feature type="domain" description="Histidine kinase" evidence="14">
    <location>
        <begin position="717"/>
        <end position="930"/>
    </location>
</feature>
<dbReference type="InterPro" id="IPR035965">
    <property type="entry name" value="PAS-like_dom_sf"/>
</dbReference>
<gene>
    <name evidence="17" type="ORF">OV287_42810</name>
</gene>
<dbReference type="InterPro" id="IPR050351">
    <property type="entry name" value="BphY/WalK/GraS-like"/>
</dbReference>
<dbReference type="InterPro" id="IPR001610">
    <property type="entry name" value="PAC"/>
</dbReference>
<keyword evidence="7" id="KW-0547">Nucleotide-binding</keyword>
<dbReference type="Gene3D" id="3.30.450.20">
    <property type="entry name" value="PAS domain"/>
    <property type="match status" value="3"/>
</dbReference>
<feature type="domain" description="PAS" evidence="15">
    <location>
        <begin position="278"/>
        <end position="334"/>
    </location>
</feature>
<dbReference type="SMART" id="SM00387">
    <property type="entry name" value="HATPase_c"/>
    <property type="match status" value="1"/>
</dbReference>
<evidence type="ECO:0000256" key="12">
    <source>
        <dbReference type="ARBA" id="ARBA00023136"/>
    </source>
</evidence>
<dbReference type="Pfam" id="PF14361">
    <property type="entry name" value="RsbRD_N"/>
    <property type="match status" value="1"/>
</dbReference>
<dbReference type="PANTHER" id="PTHR42878:SF7">
    <property type="entry name" value="SENSOR HISTIDINE KINASE GLRK"/>
    <property type="match status" value="1"/>
</dbReference>
<dbReference type="InterPro" id="IPR013767">
    <property type="entry name" value="PAS_fold"/>
</dbReference>
<dbReference type="Pfam" id="PF00989">
    <property type="entry name" value="PAS"/>
    <property type="match status" value="2"/>
</dbReference>
<dbReference type="InterPro" id="IPR003594">
    <property type="entry name" value="HATPase_dom"/>
</dbReference>
<name>A0ABT4AK13_9BACT</name>
<evidence type="ECO:0000256" key="1">
    <source>
        <dbReference type="ARBA" id="ARBA00000085"/>
    </source>
</evidence>
<evidence type="ECO:0000256" key="6">
    <source>
        <dbReference type="ARBA" id="ARBA00022692"/>
    </source>
</evidence>
<evidence type="ECO:0000256" key="4">
    <source>
        <dbReference type="ARBA" id="ARBA00022553"/>
    </source>
</evidence>
<dbReference type="SUPFAM" id="SSF55874">
    <property type="entry name" value="ATPase domain of HSP90 chaperone/DNA topoisomerase II/histidine kinase"/>
    <property type="match status" value="1"/>
</dbReference>
<dbReference type="InterPro" id="IPR025751">
    <property type="entry name" value="RsbRD_N_dom"/>
</dbReference>
<dbReference type="SMART" id="SM00086">
    <property type="entry name" value="PAC"/>
    <property type="match status" value="2"/>
</dbReference>
<dbReference type="Gene3D" id="1.10.287.130">
    <property type="match status" value="1"/>
</dbReference>
<keyword evidence="6" id="KW-0812">Transmembrane</keyword>
<comment type="subcellular location">
    <subcellularLocation>
        <location evidence="2">Membrane</location>
        <topology evidence="2">Multi-pass membrane protein</topology>
    </subcellularLocation>
</comment>
<evidence type="ECO:0000313" key="17">
    <source>
        <dbReference type="EMBL" id="MCY1081204.1"/>
    </source>
</evidence>
<evidence type="ECO:0000256" key="2">
    <source>
        <dbReference type="ARBA" id="ARBA00004141"/>
    </source>
</evidence>
<evidence type="ECO:0000259" key="16">
    <source>
        <dbReference type="PROSITE" id="PS50113"/>
    </source>
</evidence>
<feature type="region of interest" description="Disordered" evidence="13">
    <location>
        <begin position="914"/>
        <end position="935"/>
    </location>
</feature>
<keyword evidence="4" id="KW-0597">Phosphoprotein</keyword>
<dbReference type="Pfam" id="PF00512">
    <property type="entry name" value="HisKA"/>
    <property type="match status" value="1"/>
</dbReference>
<evidence type="ECO:0000256" key="10">
    <source>
        <dbReference type="ARBA" id="ARBA00022989"/>
    </source>
</evidence>
<dbReference type="InterPro" id="IPR029016">
    <property type="entry name" value="GAF-like_dom_sf"/>
</dbReference>
<dbReference type="InterPro" id="IPR036097">
    <property type="entry name" value="HisK_dim/P_sf"/>
</dbReference>
<dbReference type="PROSITE" id="PS50109">
    <property type="entry name" value="HIS_KIN"/>
    <property type="match status" value="1"/>
</dbReference>
<dbReference type="PRINTS" id="PR00344">
    <property type="entry name" value="BCTRLSENSOR"/>
</dbReference>
<dbReference type="PANTHER" id="PTHR42878">
    <property type="entry name" value="TWO-COMPONENT HISTIDINE KINASE"/>
    <property type="match status" value="1"/>
</dbReference>
<dbReference type="SUPFAM" id="SSF47384">
    <property type="entry name" value="Homodimeric domain of signal transducing histidine kinase"/>
    <property type="match status" value="1"/>
</dbReference>
<dbReference type="NCBIfam" id="TIGR00229">
    <property type="entry name" value="sensory_box"/>
    <property type="match status" value="3"/>
</dbReference>
<evidence type="ECO:0000256" key="3">
    <source>
        <dbReference type="ARBA" id="ARBA00012438"/>
    </source>
</evidence>
<dbReference type="SMART" id="SM00388">
    <property type="entry name" value="HisKA"/>
    <property type="match status" value="1"/>
</dbReference>
<evidence type="ECO:0000256" key="7">
    <source>
        <dbReference type="ARBA" id="ARBA00022741"/>
    </source>
</evidence>
<keyword evidence="12" id="KW-0472">Membrane</keyword>
<evidence type="ECO:0000256" key="8">
    <source>
        <dbReference type="ARBA" id="ARBA00022777"/>
    </source>
</evidence>
<dbReference type="SUPFAM" id="SSF55781">
    <property type="entry name" value="GAF domain-like"/>
    <property type="match status" value="1"/>
</dbReference>
<comment type="catalytic activity">
    <reaction evidence="1">
        <text>ATP + protein L-histidine = ADP + protein N-phospho-L-histidine.</text>
        <dbReference type="EC" id="2.7.13.3"/>
    </reaction>
</comment>
<keyword evidence="5" id="KW-0808">Transferase</keyword>
<keyword evidence="9" id="KW-0067">ATP-binding</keyword>
<evidence type="ECO:0000256" key="13">
    <source>
        <dbReference type="SAM" id="MobiDB-lite"/>
    </source>
</evidence>
<dbReference type="InterPro" id="IPR036890">
    <property type="entry name" value="HATPase_C_sf"/>
</dbReference>
<keyword evidence="8" id="KW-0418">Kinase</keyword>
<dbReference type="CDD" id="cd00130">
    <property type="entry name" value="PAS"/>
    <property type="match status" value="2"/>
</dbReference>
<proteinExistence type="predicted"/>
<evidence type="ECO:0000259" key="14">
    <source>
        <dbReference type="PROSITE" id="PS50109"/>
    </source>
</evidence>
<dbReference type="PROSITE" id="PS50113">
    <property type="entry name" value="PAC"/>
    <property type="match status" value="3"/>
</dbReference>
<dbReference type="CDD" id="cd00082">
    <property type="entry name" value="HisKA"/>
    <property type="match status" value="1"/>
</dbReference>
<dbReference type="InterPro" id="IPR000700">
    <property type="entry name" value="PAS-assoc_C"/>
</dbReference>
<dbReference type="CDD" id="cd00075">
    <property type="entry name" value="HATPase"/>
    <property type="match status" value="1"/>
</dbReference>
<evidence type="ECO:0000259" key="15">
    <source>
        <dbReference type="PROSITE" id="PS50112"/>
    </source>
</evidence>
<dbReference type="EC" id="2.7.13.3" evidence="3"/>
<evidence type="ECO:0000313" key="18">
    <source>
        <dbReference type="Proteomes" id="UP001207654"/>
    </source>
</evidence>
<sequence length="935" mass="103466">MNFDPHTSESSPITLADLLETRHEDIIHRWMEHLREGLAPGPRSQAELEDHIGEYLWEMTRVLRQHTTSGESSVPEWLPVAREHGGQRLRIGFDVQALVREYHVLRECILDLVKEARVRVTLGEVRALSAFITTSIAEGVAEYLRQRDAVQRLGEERLRALLDQAPAAIFAKDAEGRYLYSNRYQQQLVGRPLEEILGRDDSALFPKALADSLRANDAWVFAGHTCTFEEEVELASGPRTYLSVKFPLHGGEDRPSALGGISTDITARKQSERALREREERFRQLVEGVKDYAIFMLDTEGRIISWNAGAERIKGYTAQEVLGQHLSLFYTPEDVAAGLPGECIQTAATQGYCRTEGVRVRKGGQRFWAEAIITALRDEAGMLHGFSKVTRDISERKRNEQTLRETTQRLQAILDTAVDGIITIDEQGLIQSVNLATTHLFGYAPEELIGQNVSLLMPEPYRSEHDGYMKHYLLTGERKVIGIGREAEGRRKDGSIFPLELTVSETLLPQGRLFTGRVRDITARKRAEQTQAFFLEAGTLLSQSLDVTTTLKKLASLAVRHLCDYCTVDLLGEDGQLHRLEVASRNPAMEEPLYRTRPYPPMVGSNSPMARALANNEALAVPTVTAAWLDAAARNAEHRALLEALDPKSVALVPLVARGRKLGLINLIWTRPHANELAADLEVAKGLADRAAMAIDNARLYQEAQEAIRVREDVVAIVSHDLRNPLNAIALSATLLEREAVSERASRAAYRITAAAERASGMIRDLLDFTQARAGGGIPIHPQPLDFHEQVRRAVEEVRLAWPGRYIDLQASGDGQGEGDEGRLAQVVTNLVGNALQHSPPGTPVRVSTRSMDSSFLLEVHNEGPAISAELLPTLFEPYHRGPEAGAGRGSLGLGLYITQQIVLGHGGTLDVRSTPMDGTTFTVRLPRRPPPKGS</sequence>
<dbReference type="Pfam" id="PF08448">
    <property type="entry name" value="PAS_4"/>
    <property type="match status" value="1"/>
</dbReference>
<evidence type="ECO:0000256" key="9">
    <source>
        <dbReference type="ARBA" id="ARBA00022840"/>
    </source>
</evidence>
<dbReference type="InterPro" id="IPR013656">
    <property type="entry name" value="PAS_4"/>
</dbReference>
<dbReference type="InterPro" id="IPR005467">
    <property type="entry name" value="His_kinase_dom"/>
</dbReference>
<protein>
    <recommendedName>
        <fullName evidence="3">histidine kinase</fullName>
        <ecNumber evidence="3">2.7.13.3</ecNumber>
    </recommendedName>
</protein>
<dbReference type="Pfam" id="PF02518">
    <property type="entry name" value="HATPase_c"/>
    <property type="match status" value="1"/>
</dbReference>
<feature type="domain" description="PAC" evidence="16">
    <location>
        <begin position="483"/>
        <end position="533"/>
    </location>
</feature>
<dbReference type="EMBL" id="JAPNKA010000001">
    <property type="protein sequence ID" value="MCY1081204.1"/>
    <property type="molecule type" value="Genomic_DNA"/>
</dbReference>
<feature type="compositionally biased region" description="Basic residues" evidence="13">
    <location>
        <begin position="926"/>
        <end position="935"/>
    </location>
</feature>
<dbReference type="Proteomes" id="UP001207654">
    <property type="component" value="Unassembled WGS sequence"/>
</dbReference>
<evidence type="ECO:0000256" key="11">
    <source>
        <dbReference type="ARBA" id="ARBA00023012"/>
    </source>
</evidence>
<dbReference type="InterPro" id="IPR004358">
    <property type="entry name" value="Sig_transdc_His_kin-like_C"/>
</dbReference>
<dbReference type="InterPro" id="IPR003018">
    <property type="entry name" value="GAF"/>
</dbReference>
<dbReference type="InterPro" id="IPR003661">
    <property type="entry name" value="HisK_dim/P_dom"/>
</dbReference>
<feature type="domain" description="PAS" evidence="15">
    <location>
        <begin position="406"/>
        <end position="459"/>
    </location>
</feature>
<dbReference type="Gene3D" id="3.30.450.40">
    <property type="match status" value="1"/>
</dbReference>
<dbReference type="Pfam" id="PF01590">
    <property type="entry name" value="GAF"/>
    <property type="match status" value="1"/>
</dbReference>
<feature type="domain" description="PAS" evidence="15">
    <location>
        <begin position="154"/>
        <end position="199"/>
    </location>
</feature>
<organism evidence="17 18">
    <name type="scientific">Archangium lansingense</name>
    <dbReference type="NCBI Taxonomy" id="2995310"/>
    <lineage>
        <taxon>Bacteria</taxon>
        <taxon>Pseudomonadati</taxon>
        <taxon>Myxococcota</taxon>
        <taxon>Myxococcia</taxon>
        <taxon>Myxococcales</taxon>
        <taxon>Cystobacterineae</taxon>
        <taxon>Archangiaceae</taxon>
        <taxon>Archangium</taxon>
    </lineage>
</organism>
<comment type="caution">
    <text evidence="17">The sequence shown here is derived from an EMBL/GenBank/DDBJ whole genome shotgun (WGS) entry which is preliminary data.</text>
</comment>